<dbReference type="KEGG" id="fer:FNB15_02885"/>
<dbReference type="SUPFAM" id="SSF51182">
    <property type="entry name" value="RmlC-like cupins"/>
    <property type="match status" value="1"/>
</dbReference>
<evidence type="ECO:0000256" key="6">
    <source>
        <dbReference type="ARBA" id="ARBA00031424"/>
    </source>
</evidence>
<evidence type="ECO:0000256" key="7">
    <source>
        <dbReference type="ARBA" id="ARBA00033311"/>
    </source>
</evidence>
<evidence type="ECO:0000256" key="3">
    <source>
        <dbReference type="ARBA" id="ARBA00012098"/>
    </source>
</evidence>
<dbReference type="InterPro" id="IPR014710">
    <property type="entry name" value="RmlC-like_jellyroll"/>
</dbReference>
<sequence length="179" mass="19764">MQIAATGFDGLFTVDTTPSRDERGYFHRLHDTEAFAVARIDFTPRQGGLSHNLKRGTLRGLHFQKAPVRQAKLVRCLRGAIFDVVVDIRPASATRGHWFSVELSADNNRALFVPHGFAHGFLTLTDEADVLYELSEGEQPGCTGGLRWNDPALGIAWPFAPVVINQRDTAWPDYTGASS</sequence>
<evidence type="ECO:0000256" key="5">
    <source>
        <dbReference type="ARBA" id="ARBA00029758"/>
    </source>
</evidence>
<dbReference type="InterPro" id="IPR011051">
    <property type="entry name" value="RmlC_Cupin_sf"/>
</dbReference>
<dbReference type="RefSeq" id="WP_144067265.1">
    <property type="nucleotide sequence ID" value="NZ_CP041636.1"/>
</dbReference>
<dbReference type="EMBL" id="CP041636">
    <property type="protein sequence ID" value="QDO96284.1"/>
    <property type="molecule type" value="Genomic_DNA"/>
</dbReference>
<feature type="active site" description="Proton donor" evidence="8">
    <location>
        <position position="132"/>
    </location>
</feature>
<dbReference type="InterPro" id="IPR000888">
    <property type="entry name" value="RmlC-like"/>
</dbReference>
<evidence type="ECO:0000256" key="2">
    <source>
        <dbReference type="ARBA" id="ARBA00001997"/>
    </source>
</evidence>
<name>A0A516GXL8_9PROT</name>
<dbReference type="PANTHER" id="PTHR21047:SF2">
    <property type="entry name" value="THYMIDINE DIPHOSPHO-4-KETO-RHAMNOSE 3,5-EPIMERASE"/>
    <property type="match status" value="1"/>
</dbReference>
<dbReference type="GO" id="GO:0008830">
    <property type="term" value="F:dTDP-4-dehydrorhamnose 3,5-epimerase activity"/>
    <property type="evidence" value="ECO:0007669"/>
    <property type="project" value="UniProtKB-EC"/>
</dbReference>
<keyword evidence="10" id="KW-1185">Reference proteome</keyword>
<dbReference type="Proteomes" id="UP000317496">
    <property type="component" value="Chromosome"/>
</dbReference>
<evidence type="ECO:0000313" key="10">
    <source>
        <dbReference type="Proteomes" id="UP000317496"/>
    </source>
</evidence>
<reference evidence="9 10" key="1">
    <citation type="submission" date="2019-07" db="EMBL/GenBank/DDBJ databases">
        <title>Genome sequencing for Ferrovibrio sp. K5.</title>
        <authorList>
            <person name="Park S.-J."/>
        </authorList>
    </citation>
    <scope>NUCLEOTIDE SEQUENCE [LARGE SCALE GENOMIC DNA]</scope>
    <source>
        <strain evidence="9 10">K5</strain>
    </source>
</reference>
<comment type="function">
    <text evidence="2">Catalyzes the epimerization of the C3' and C5'positions of dTDP-6-deoxy-D-xylo-4-hexulose, forming dTDP-6-deoxy-L-lyxo-4-hexulose.</text>
</comment>
<proteinExistence type="predicted"/>
<dbReference type="GO" id="GO:0000271">
    <property type="term" value="P:polysaccharide biosynthetic process"/>
    <property type="evidence" value="ECO:0007669"/>
    <property type="project" value="TreeGrafter"/>
</dbReference>
<dbReference type="Pfam" id="PF00908">
    <property type="entry name" value="dTDP_sugar_isom"/>
    <property type="match status" value="1"/>
</dbReference>
<dbReference type="PANTHER" id="PTHR21047">
    <property type="entry name" value="DTDP-6-DEOXY-D-GLUCOSE-3,5 EPIMERASE"/>
    <property type="match status" value="1"/>
</dbReference>
<protein>
    <recommendedName>
        <fullName evidence="4">dTDP-4-dehydrorhamnose 3,5-epimerase</fullName>
        <ecNumber evidence="3">5.1.3.13</ecNumber>
    </recommendedName>
    <alternativeName>
        <fullName evidence="6">Thymidine diphospho-4-keto-rhamnose 3,5-epimerase</fullName>
    </alternativeName>
    <alternativeName>
        <fullName evidence="5">dTDP-4-keto-6-deoxyglucose 3,5-epimerase</fullName>
    </alternativeName>
    <alternativeName>
        <fullName evidence="7">dTDP-6-deoxy-D-xylo-4-hexulose 3,5-epimerase</fullName>
    </alternativeName>
</protein>
<gene>
    <name evidence="9" type="ORF">FNB15_02885</name>
</gene>
<dbReference type="EC" id="5.1.3.13" evidence="3"/>
<dbReference type="CDD" id="cd00438">
    <property type="entry name" value="cupin_RmlC"/>
    <property type="match status" value="1"/>
</dbReference>
<comment type="catalytic activity">
    <reaction evidence="1">
        <text>dTDP-4-dehydro-6-deoxy-alpha-D-glucose = dTDP-4-dehydro-beta-L-rhamnose</text>
        <dbReference type="Rhea" id="RHEA:16969"/>
        <dbReference type="ChEBI" id="CHEBI:57649"/>
        <dbReference type="ChEBI" id="CHEBI:62830"/>
        <dbReference type="EC" id="5.1.3.13"/>
    </reaction>
</comment>
<evidence type="ECO:0000256" key="8">
    <source>
        <dbReference type="PIRSR" id="PIRSR600888-1"/>
    </source>
</evidence>
<accession>A0A516GXL8</accession>
<dbReference type="Gene3D" id="2.60.120.10">
    <property type="entry name" value="Jelly Rolls"/>
    <property type="match status" value="1"/>
</dbReference>
<dbReference type="GO" id="GO:0005829">
    <property type="term" value="C:cytosol"/>
    <property type="evidence" value="ECO:0007669"/>
    <property type="project" value="TreeGrafter"/>
</dbReference>
<evidence type="ECO:0000256" key="1">
    <source>
        <dbReference type="ARBA" id="ARBA00001298"/>
    </source>
</evidence>
<dbReference type="OrthoDB" id="9800680at2"/>
<dbReference type="GO" id="GO:0019305">
    <property type="term" value="P:dTDP-rhamnose biosynthetic process"/>
    <property type="evidence" value="ECO:0007669"/>
    <property type="project" value="TreeGrafter"/>
</dbReference>
<feature type="active site" description="Proton acceptor" evidence="8">
    <location>
        <position position="62"/>
    </location>
</feature>
<evidence type="ECO:0000313" key="9">
    <source>
        <dbReference type="EMBL" id="QDO96284.1"/>
    </source>
</evidence>
<evidence type="ECO:0000256" key="4">
    <source>
        <dbReference type="ARBA" id="ARBA00019595"/>
    </source>
</evidence>
<organism evidence="9 10">
    <name type="scientific">Ferrovibrio terrae</name>
    <dbReference type="NCBI Taxonomy" id="2594003"/>
    <lineage>
        <taxon>Bacteria</taxon>
        <taxon>Pseudomonadati</taxon>
        <taxon>Pseudomonadota</taxon>
        <taxon>Alphaproteobacteria</taxon>
        <taxon>Rhodospirillales</taxon>
        <taxon>Rhodospirillaceae</taxon>
        <taxon>Ferrovibrio</taxon>
    </lineage>
</organism>
<dbReference type="AlphaFoldDB" id="A0A516GXL8"/>